<dbReference type="Proteomes" id="UP000675968">
    <property type="component" value="Unassembled WGS sequence"/>
</dbReference>
<proteinExistence type="predicted"/>
<gene>
    <name evidence="2" type="ORF">J4215_05335</name>
</gene>
<comment type="caution">
    <text evidence="2">The sequence shown here is derived from an EMBL/GenBank/DDBJ whole genome shotgun (WGS) entry which is preliminary data.</text>
</comment>
<dbReference type="SUPFAM" id="SSF143011">
    <property type="entry name" value="RelE-like"/>
    <property type="match status" value="1"/>
</dbReference>
<keyword evidence="1" id="KW-1277">Toxin-antitoxin system</keyword>
<dbReference type="EMBL" id="JAGVWC010000011">
    <property type="protein sequence ID" value="MBS3061977.1"/>
    <property type="molecule type" value="Genomic_DNA"/>
</dbReference>
<dbReference type="InterPro" id="IPR007712">
    <property type="entry name" value="RelE/ParE_toxin"/>
</dbReference>
<evidence type="ECO:0000313" key="3">
    <source>
        <dbReference type="Proteomes" id="UP000675968"/>
    </source>
</evidence>
<sequence length="85" mass="10237">MPFTLVWTNRAKKDLESLEKELTRRILDKMELFEKEDSVFLEAVKGTPYQKVRVGHYRVIVQKFPATKKIIVLRIEHRKKVYTQF</sequence>
<reference evidence="2" key="1">
    <citation type="submission" date="2021-03" db="EMBL/GenBank/DDBJ databases">
        <authorList>
            <person name="Jaffe A."/>
        </authorList>
    </citation>
    <scope>NUCLEOTIDE SEQUENCE</scope>
    <source>
        <strain evidence="2">RIFCSPLOWO2_01_FULL_AR10_48_17</strain>
    </source>
</reference>
<protein>
    <submittedName>
        <fullName evidence="2">Type II toxin-antitoxin system RelE/ParE family toxin</fullName>
    </submittedName>
</protein>
<accession>A0A8T4L5S8</accession>
<dbReference type="Pfam" id="PF05016">
    <property type="entry name" value="ParE_toxin"/>
    <property type="match status" value="1"/>
</dbReference>
<dbReference type="Gene3D" id="3.30.2310.20">
    <property type="entry name" value="RelE-like"/>
    <property type="match status" value="1"/>
</dbReference>
<organism evidence="2 3">
    <name type="scientific">Candidatus Iainarchaeum sp</name>
    <dbReference type="NCBI Taxonomy" id="3101447"/>
    <lineage>
        <taxon>Archaea</taxon>
        <taxon>Candidatus Iainarchaeota</taxon>
        <taxon>Candidatus Iainarchaeia</taxon>
        <taxon>Candidatus Iainarchaeales</taxon>
        <taxon>Candidatus Iainarchaeaceae</taxon>
        <taxon>Candidatus Iainarchaeum</taxon>
    </lineage>
</organism>
<reference evidence="2" key="2">
    <citation type="submission" date="2021-05" db="EMBL/GenBank/DDBJ databases">
        <title>Protein family content uncovers lineage relationships and bacterial pathway maintenance mechanisms in DPANN archaea.</title>
        <authorList>
            <person name="Castelle C.J."/>
            <person name="Meheust R."/>
            <person name="Jaffe A.L."/>
            <person name="Seitz K."/>
            <person name="Gong X."/>
            <person name="Baker B.J."/>
            <person name="Banfield J.F."/>
        </authorList>
    </citation>
    <scope>NUCLEOTIDE SEQUENCE</scope>
    <source>
        <strain evidence="2">RIFCSPLOWO2_01_FULL_AR10_48_17</strain>
    </source>
</reference>
<evidence type="ECO:0000256" key="1">
    <source>
        <dbReference type="ARBA" id="ARBA00022649"/>
    </source>
</evidence>
<name>A0A8T4L5S8_9ARCH</name>
<dbReference type="AlphaFoldDB" id="A0A8T4L5S8"/>
<dbReference type="InterPro" id="IPR035093">
    <property type="entry name" value="RelE/ParE_toxin_dom_sf"/>
</dbReference>
<evidence type="ECO:0000313" key="2">
    <source>
        <dbReference type="EMBL" id="MBS3061977.1"/>
    </source>
</evidence>